<dbReference type="Gene3D" id="3.30.559.10">
    <property type="entry name" value="Chloramphenicol acetyltransferase-like domain"/>
    <property type="match status" value="1"/>
</dbReference>
<name>A0A7C5N2J1_9GAMM</name>
<dbReference type="EMBL" id="DROM01000149">
    <property type="protein sequence ID" value="HHH13063.1"/>
    <property type="molecule type" value="Genomic_DNA"/>
</dbReference>
<evidence type="ECO:0008006" key="2">
    <source>
        <dbReference type="Google" id="ProtNLM"/>
    </source>
</evidence>
<dbReference type="InterPro" id="IPR023213">
    <property type="entry name" value="CAT-like_dom_sf"/>
</dbReference>
<evidence type="ECO:0000313" key="1">
    <source>
        <dbReference type="EMBL" id="HHH13063.1"/>
    </source>
</evidence>
<organism evidence="1">
    <name type="scientific">Thiolapillus brandeum</name>
    <dbReference type="NCBI Taxonomy" id="1076588"/>
    <lineage>
        <taxon>Bacteria</taxon>
        <taxon>Pseudomonadati</taxon>
        <taxon>Pseudomonadota</taxon>
        <taxon>Gammaproteobacteria</taxon>
        <taxon>Chromatiales</taxon>
        <taxon>Sedimenticolaceae</taxon>
        <taxon>Thiolapillus</taxon>
    </lineage>
</organism>
<dbReference type="SUPFAM" id="SSF52777">
    <property type="entry name" value="CoA-dependent acyltransferases"/>
    <property type="match status" value="2"/>
</dbReference>
<dbReference type="AlphaFoldDB" id="A0A7C5N2J1"/>
<reference evidence="1" key="1">
    <citation type="journal article" date="2020" name="mSystems">
        <title>Genome- and Community-Level Interaction Insights into Carbon Utilization and Element Cycling Functions of Hydrothermarchaeota in Hydrothermal Sediment.</title>
        <authorList>
            <person name="Zhou Z."/>
            <person name="Liu Y."/>
            <person name="Xu W."/>
            <person name="Pan J."/>
            <person name="Luo Z.H."/>
            <person name="Li M."/>
        </authorList>
    </citation>
    <scope>NUCLEOTIDE SEQUENCE [LARGE SCALE GENOMIC DNA]</scope>
    <source>
        <strain evidence="1">HyVt-535</strain>
    </source>
</reference>
<protein>
    <recommendedName>
        <fullName evidence="2">Condensation domain-containing protein</fullName>
    </recommendedName>
</protein>
<comment type="caution">
    <text evidence="1">The sequence shown here is derived from an EMBL/GenBank/DDBJ whole genome shotgun (WGS) entry which is preliminary data.</text>
</comment>
<proteinExistence type="predicted"/>
<accession>A0A7C5N2J1</accession>
<dbReference type="Proteomes" id="UP000886100">
    <property type="component" value="Unassembled WGS sequence"/>
</dbReference>
<sequence length="426" mass="47825">MTACVPLNPADHFLLAMDREIRKAGLPGAWCAFALELGGEPDGDALETGLAELARRFPVLGGRLVARGRRFAWQVPENPVIPLYHHTWDGAVSPALETLLNGAGDAFASPPLDFHCFRGEERCLLVARWLHPLLDAGGVRRLFDYLAAPQRRDRYHGDESSLVLRRLRSWSWPRRLRLLWRGKRHNDWIDRLASSQPARPADGTRRLRHTLLRLDESETAQVLASARRRVGLGGQTLYLIGSLMRALEAAGPALRRDAWCIPYAFDLRPGNAPVPVTGNQVAALFAQADHATTTDRDALFRHLRAQHEDAVRRELDQAYLPLMWLGQWLPLVRYAEILRWQKSGGERASAWFSDVGEVRWATPDFLGAPLVGVHHACQITAPPGLAVLFARHGGRLQAAINYLTPDFDAAWIDRFRRHLRDELLAG</sequence>
<gene>
    <name evidence="1" type="ORF">ENJ98_02395</name>
</gene>